<dbReference type="AlphaFoldDB" id="A0A0M2KHQ1"/>
<dbReference type="PATRIC" id="fig|65700.7.peg.3870"/>
<evidence type="ECO:0000313" key="3">
    <source>
        <dbReference type="Proteomes" id="UP000033924"/>
    </source>
</evidence>
<evidence type="ECO:0000313" key="4">
    <source>
        <dbReference type="Proteomes" id="UP000264980"/>
    </source>
</evidence>
<reference evidence="2 3" key="1">
    <citation type="submission" date="2015-01" db="EMBL/GenBank/DDBJ databases">
        <title>Erwinia tracheiphila.</title>
        <authorList>
            <person name="Shapiro L.R."/>
        </authorList>
    </citation>
    <scope>NUCLEOTIDE SEQUENCE [LARGE SCALE GENOMIC DNA]</scope>
    <source>
        <strain evidence="2 3">BuffGH</strain>
    </source>
</reference>
<reference evidence="1" key="3">
    <citation type="submission" date="2016-01" db="EMBL/GenBank/DDBJ databases">
        <authorList>
            <person name="Oliw E.H."/>
        </authorList>
    </citation>
    <scope>NUCLEOTIDE SEQUENCE [LARGE SCALE GENOMIC DNA]</scope>
    <source>
        <strain evidence="1">MDcuke</strain>
    </source>
</reference>
<proteinExistence type="predicted"/>
<keyword evidence="3" id="KW-1185">Reference proteome</keyword>
<protein>
    <submittedName>
        <fullName evidence="2">Uncharacterized protein</fullName>
    </submittedName>
</protein>
<dbReference type="STRING" id="65700.SY86_15420"/>
<dbReference type="EMBL" id="CP013970">
    <property type="protein sequence ID" value="AXF77879.1"/>
    <property type="molecule type" value="Genomic_DNA"/>
</dbReference>
<dbReference type="EMBL" id="JXNU01000003">
    <property type="protein sequence ID" value="KKF36511.1"/>
    <property type="molecule type" value="Genomic_DNA"/>
</dbReference>
<dbReference type="Proteomes" id="UP000033924">
    <property type="component" value="Unassembled WGS sequence"/>
</dbReference>
<evidence type="ECO:0000313" key="2">
    <source>
        <dbReference type="EMBL" id="KKF36511.1"/>
    </source>
</evidence>
<organism evidence="2 3">
    <name type="scientific">Erwinia tracheiphila</name>
    <dbReference type="NCBI Taxonomy" id="65700"/>
    <lineage>
        <taxon>Bacteria</taxon>
        <taxon>Pseudomonadati</taxon>
        <taxon>Pseudomonadota</taxon>
        <taxon>Gammaproteobacteria</taxon>
        <taxon>Enterobacterales</taxon>
        <taxon>Erwiniaceae</taxon>
        <taxon>Erwinia</taxon>
    </lineage>
</organism>
<dbReference type="Proteomes" id="UP000264980">
    <property type="component" value="Chromosome"/>
</dbReference>
<gene>
    <name evidence="1" type="ORF">AV903_20565</name>
    <name evidence="2" type="ORF">SY86_15420</name>
</gene>
<accession>A0A0M2KHQ1</accession>
<name>A0A0M2KHQ1_9GAMM</name>
<sequence length="63" mass="7725">MPFFIIKNLTFAPPFTYLNDISHYSLRENYTPHYLPDCLRWSLPAGVKKENKPLHWRRHDQYF</sequence>
<evidence type="ECO:0000313" key="1">
    <source>
        <dbReference type="EMBL" id="AXF77879.1"/>
    </source>
</evidence>
<reference evidence="4" key="2">
    <citation type="submission" date="2016-01" db="EMBL/GenBank/DDBJ databases">
        <authorList>
            <person name="Shapiro L."/>
        </authorList>
    </citation>
    <scope>NUCLEOTIDE SEQUENCE [LARGE SCALE GENOMIC DNA]</scope>
    <source>
        <strain evidence="4">MDcuke</strain>
    </source>
</reference>